<evidence type="ECO:0000256" key="11">
    <source>
        <dbReference type="RuleBase" id="RU362142"/>
    </source>
</evidence>
<dbReference type="GO" id="GO:0005789">
    <property type="term" value="C:endoplasmic reticulum membrane"/>
    <property type="evidence" value="ECO:0007669"/>
    <property type="project" value="UniProtKB-SubCell"/>
</dbReference>
<evidence type="ECO:0000313" key="13">
    <source>
        <dbReference type="EMBL" id="CAH2350010.1"/>
    </source>
</evidence>
<dbReference type="EMBL" id="CAKXYY010000001">
    <property type="protein sequence ID" value="CAH2350010.1"/>
    <property type="molecule type" value="Genomic_DNA"/>
</dbReference>
<proteinExistence type="inferred from homology"/>
<keyword evidence="8 11" id="KW-0175">Coiled coil</keyword>
<dbReference type="Proteomes" id="UP000837801">
    <property type="component" value="Unassembled WGS sequence"/>
</dbReference>
<comment type="similarity">
    <text evidence="2 11">Belongs to the SHE3 family.</text>
</comment>
<protein>
    <recommendedName>
        <fullName evidence="3 11">SWI5-dependent HO expression protein 3</fullName>
    </recommendedName>
</protein>
<dbReference type="OrthoDB" id="6088208at2759"/>
<reference evidence="13" key="1">
    <citation type="submission" date="2022-03" db="EMBL/GenBank/DDBJ databases">
        <authorList>
            <person name="Legras J.-L."/>
            <person name="Devillers H."/>
            <person name="Grondin C."/>
        </authorList>
    </citation>
    <scope>NUCLEOTIDE SEQUENCE</scope>
    <source>
        <strain evidence="13">CLIB 1423</strain>
    </source>
</reference>
<dbReference type="GO" id="GO:0051028">
    <property type="term" value="P:mRNA transport"/>
    <property type="evidence" value="ECO:0007669"/>
    <property type="project" value="UniProtKB-UniRule"/>
</dbReference>
<dbReference type="GO" id="GO:0003723">
    <property type="term" value="F:RNA binding"/>
    <property type="evidence" value="ECO:0007669"/>
    <property type="project" value="UniProtKB-KW"/>
</dbReference>
<keyword evidence="9 11" id="KW-0472">Membrane</keyword>
<name>A0A9P0VVD9_9ASCO</name>
<evidence type="ECO:0000256" key="10">
    <source>
        <dbReference type="ARBA" id="ARBA00024975"/>
    </source>
</evidence>
<comment type="subcellular location">
    <subcellularLocation>
        <location evidence="1 11">Endoplasmic reticulum membrane</location>
        <topology evidence="1 11">Peripheral membrane protein</topology>
    </subcellularLocation>
</comment>
<dbReference type="InterPro" id="IPR031398">
    <property type="entry name" value="She3"/>
</dbReference>
<keyword evidence="14" id="KW-1185">Reference proteome</keyword>
<comment type="function">
    <text evidence="10">RNA-binding protein that binds specific mRNAs including the ASH1 mRNA, coding for a repressor of the HO endonuclease. Part of the mRNA localization machinery that restricts accumulation of certain proteins to the bud and in the daughter cell. Required for the delivery of cortical endoplasmic reticulum into the emerging bud.</text>
</comment>
<evidence type="ECO:0000256" key="8">
    <source>
        <dbReference type="ARBA" id="ARBA00023054"/>
    </source>
</evidence>
<evidence type="ECO:0000256" key="7">
    <source>
        <dbReference type="ARBA" id="ARBA00022884"/>
    </source>
</evidence>
<feature type="coiled-coil region" evidence="11">
    <location>
        <begin position="17"/>
        <end position="114"/>
    </location>
</feature>
<comment type="caution">
    <text evidence="13">The sequence shown here is derived from an EMBL/GenBank/DDBJ whole genome shotgun (WGS) entry which is preliminary data.</text>
</comment>
<organism evidence="13 14">
    <name type="scientific">[Candida] railenensis</name>
    <dbReference type="NCBI Taxonomy" id="45579"/>
    <lineage>
        <taxon>Eukaryota</taxon>
        <taxon>Fungi</taxon>
        <taxon>Dikarya</taxon>
        <taxon>Ascomycota</taxon>
        <taxon>Saccharomycotina</taxon>
        <taxon>Pichiomycetes</taxon>
        <taxon>Debaryomycetaceae</taxon>
        <taxon>Kurtzmaniella</taxon>
    </lineage>
</organism>
<evidence type="ECO:0000313" key="14">
    <source>
        <dbReference type="Proteomes" id="UP000837801"/>
    </source>
</evidence>
<feature type="compositionally biased region" description="Polar residues" evidence="12">
    <location>
        <begin position="329"/>
        <end position="349"/>
    </location>
</feature>
<feature type="compositionally biased region" description="Polar residues" evidence="12">
    <location>
        <begin position="464"/>
        <end position="475"/>
    </location>
</feature>
<feature type="compositionally biased region" description="Low complexity" evidence="12">
    <location>
        <begin position="371"/>
        <end position="439"/>
    </location>
</feature>
<keyword evidence="6 11" id="KW-0256">Endoplasmic reticulum</keyword>
<feature type="compositionally biased region" description="Low complexity" evidence="12">
    <location>
        <begin position="451"/>
        <end position="463"/>
    </location>
</feature>
<sequence>MEEGSPVKQKGTSSRVIDSLHTTIDDLKEELDSVKISHDDYKKKYTSASKKNDSFVDQLANAKHENDMVHALLKRKERRIVDLEDQFNDLCSNNESLKLNFKNMKIRCENLQESSASSTAEYERLKIAYDALLASQLEYKRHYSSEITNLTTSFEQYKKQNEEKLNKIAEQFQSNDKDVEILLDSLTNKKKALETLYVNKNKTVLELLGKLSKVAKLHGQESKTVLVDVVESMEELLEKYPELPNKIQEHEKIEVDISEILSESNETLLANCSFDEEQTLVNSPDPGSEPRMKGQQHQQHQIKSDTSNQNQQQPGASRRRKNKRSSLRIDSNNAPDFSSVASPNQSQFNLPKRNFNLKSSDSKTRAPTPPSNSNVNGFQNSSNNNNNNINNSNNSYQRRNNSGNNYNHHNGSNNYNNNSNNSNSNFNSNSNSNNSNTNNRSKRRSMYGQSNGNNGNYNNYKGNRQSFHEQQAVNL</sequence>
<keyword evidence="7 11" id="KW-0694">RNA-binding</keyword>
<keyword evidence="5 11" id="KW-0509">mRNA transport</keyword>
<feature type="compositionally biased region" description="Polar residues" evidence="12">
    <location>
        <begin position="295"/>
        <end position="315"/>
    </location>
</feature>
<accession>A0A9P0VVD9</accession>
<dbReference type="Pfam" id="PF17078">
    <property type="entry name" value="SHE3"/>
    <property type="match status" value="1"/>
</dbReference>
<evidence type="ECO:0000256" key="6">
    <source>
        <dbReference type="ARBA" id="ARBA00022824"/>
    </source>
</evidence>
<dbReference type="GO" id="GO:0048309">
    <property type="term" value="P:endoplasmic reticulum inheritance"/>
    <property type="evidence" value="ECO:0007669"/>
    <property type="project" value="InterPro"/>
</dbReference>
<feature type="compositionally biased region" description="Basic residues" evidence="12">
    <location>
        <begin position="317"/>
        <end position="326"/>
    </location>
</feature>
<evidence type="ECO:0000256" key="12">
    <source>
        <dbReference type="SAM" id="MobiDB-lite"/>
    </source>
</evidence>
<feature type="coiled-coil region" evidence="11">
    <location>
        <begin position="147"/>
        <end position="203"/>
    </location>
</feature>
<evidence type="ECO:0000256" key="9">
    <source>
        <dbReference type="ARBA" id="ARBA00023136"/>
    </source>
</evidence>
<keyword evidence="4 11" id="KW-0813">Transport</keyword>
<evidence type="ECO:0000256" key="3">
    <source>
        <dbReference type="ARBA" id="ARBA00019884"/>
    </source>
</evidence>
<feature type="region of interest" description="Disordered" evidence="12">
    <location>
        <begin position="273"/>
        <end position="475"/>
    </location>
</feature>
<evidence type="ECO:0000256" key="4">
    <source>
        <dbReference type="ARBA" id="ARBA00022448"/>
    </source>
</evidence>
<gene>
    <name evidence="11" type="primary">SHE3</name>
    <name evidence="13" type="ORF">CLIB1423_01S00364</name>
</gene>
<evidence type="ECO:0000256" key="2">
    <source>
        <dbReference type="ARBA" id="ARBA00008123"/>
    </source>
</evidence>
<evidence type="ECO:0000256" key="1">
    <source>
        <dbReference type="ARBA" id="ARBA00004406"/>
    </source>
</evidence>
<evidence type="ECO:0000256" key="5">
    <source>
        <dbReference type="ARBA" id="ARBA00022816"/>
    </source>
</evidence>
<dbReference type="AlphaFoldDB" id="A0A9P0VVD9"/>